<dbReference type="PANTHER" id="PTHR43799">
    <property type="entry name" value="AMINOTRANSFERASE, PUTATIVE-RELATED"/>
    <property type="match status" value="1"/>
</dbReference>
<keyword evidence="2" id="KW-1185">Reference proteome</keyword>
<dbReference type="RefSeq" id="WP_256181756.1">
    <property type="nucleotide sequence ID" value="NZ_JANFYF010000010.1"/>
</dbReference>
<keyword evidence="1" id="KW-0808">Transferase</keyword>
<dbReference type="Gene3D" id="3.90.1150.10">
    <property type="entry name" value="Aspartate Aminotransferase, domain 1"/>
    <property type="match status" value="1"/>
</dbReference>
<evidence type="ECO:0000313" key="2">
    <source>
        <dbReference type="Proteomes" id="UP001205919"/>
    </source>
</evidence>
<sequence>MTVSKLNLDEVRKKYEGLKKLGLKLDMSRGKPETAQLDLSIPMLHALDDNNFISENGMDVRNYGEYKGIPEVRRLFAEILGVPAEQVLAGGSSSINMISDALKRCFINGPMPGFTPWSKLGKVKFICPVPGYDWHFHICDTYGIEMLPVETREDGPDMDEVERLAKDPEVRGMICVPMYSNPTGFTYSDETVERLAAMAAAPDFRLIWDNAYCMHHLYDDERDSLANIYDACVRHGNADRVLLFTSTSKITFAGGGVCAMAASPANIQCAGDLIRYQLVCYDKVNQLRHTRFLPDKEAVEKHMRKHADIVRPKFELVLRELERELGGLGIARWGKPKGGYFICFEAQKGSAKKIIRLCEEAGVKLTPAGATYPHGSDPQDSIIRIAPTYPPLEELRQAVEVFTTAVKLAAAERA</sequence>
<accession>A0AAW5K2Z9</accession>
<dbReference type="InterPro" id="IPR015422">
    <property type="entry name" value="PyrdxlP-dep_Trfase_small"/>
</dbReference>
<dbReference type="Proteomes" id="UP001205919">
    <property type="component" value="Unassembled WGS sequence"/>
</dbReference>
<name>A0AAW5K2Z9_9BACT</name>
<gene>
    <name evidence="1" type="ORF">NE630_06585</name>
</gene>
<organism evidence="1 2">
    <name type="scientific">Cloacibacillus evryensis</name>
    <dbReference type="NCBI Taxonomy" id="508460"/>
    <lineage>
        <taxon>Bacteria</taxon>
        <taxon>Thermotogati</taxon>
        <taxon>Synergistota</taxon>
        <taxon>Synergistia</taxon>
        <taxon>Synergistales</taxon>
        <taxon>Synergistaceae</taxon>
        <taxon>Cloacibacillus</taxon>
    </lineage>
</organism>
<dbReference type="InterPro" id="IPR024551">
    <property type="entry name" value="AspAT_Ic"/>
</dbReference>
<keyword evidence="1" id="KW-0032">Aminotransferase</keyword>
<dbReference type="GO" id="GO:0004069">
    <property type="term" value="F:L-aspartate:2-oxoglutarate aminotransferase activity"/>
    <property type="evidence" value="ECO:0007669"/>
    <property type="project" value="InterPro"/>
</dbReference>
<dbReference type="AlphaFoldDB" id="A0AAW5K2Z9"/>
<dbReference type="EMBL" id="JANFYT010000011">
    <property type="protein sequence ID" value="MCQ4814096.1"/>
    <property type="molecule type" value="Genomic_DNA"/>
</dbReference>
<comment type="caution">
    <text evidence="1">The sequence shown here is derived from an EMBL/GenBank/DDBJ whole genome shotgun (WGS) entry which is preliminary data.</text>
</comment>
<dbReference type="InterPro" id="IPR015424">
    <property type="entry name" value="PyrdxlP-dep_Trfase"/>
</dbReference>
<dbReference type="InterPro" id="IPR015421">
    <property type="entry name" value="PyrdxlP-dep_Trfase_major"/>
</dbReference>
<reference evidence="1 2" key="1">
    <citation type="submission" date="2022-06" db="EMBL/GenBank/DDBJ databases">
        <title>Isolation of gut microbiota from human fecal samples.</title>
        <authorList>
            <person name="Pamer E.G."/>
            <person name="Barat B."/>
            <person name="Waligurski E."/>
            <person name="Medina S."/>
            <person name="Paddock L."/>
            <person name="Mostad J."/>
        </authorList>
    </citation>
    <scope>NUCLEOTIDE SEQUENCE [LARGE SCALE GENOMIC DNA]</scope>
    <source>
        <strain evidence="1 2">DFI.9.90</strain>
    </source>
</reference>
<protein>
    <submittedName>
        <fullName evidence="1">Aminotransferase class I/II-fold pyridoxal phosphate-dependent enzyme</fullName>
    </submittedName>
</protein>
<dbReference type="Gene3D" id="3.40.640.10">
    <property type="entry name" value="Type I PLP-dependent aspartate aminotransferase-like (Major domain)"/>
    <property type="match status" value="1"/>
</dbReference>
<proteinExistence type="predicted"/>
<evidence type="ECO:0000313" key="1">
    <source>
        <dbReference type="EMBL" id="MCQ4814096.1"/>
    </source>
</evidence>
<dbReference type="Pfam" id="PF12897">
    <property type="entry name" value="Asp_aminotransf"/>
    <property type="match status" value="1"/>
</dbReference>
<dbReference type="PANTHER" id="PTHR43799:SF1">
    <property type="entry name" value="ASPARTATE AMINOTRANSFERASE"/>
    <property type="match status" value="1"/>
</dbReference>
<dbReference type="CDD" id="cd00609">
    <property type="entry name" value="AAT_like"/>
    <property type="match status" value="1"/>
</dbReference>
<dbReference type="SUPFAM" id="SSF53383">
    <property type="entry name" value="PLP-dependent transferases"/>
    <property type="match status" value="1"/>
</dbReference>